<dbReference type="EMBL" id="JAPUBN010000016">
    <property type="protein sequence ID" value="MCZ2722141.1"/>
    <property type="molecule type" value="Genomic_DNA"/>
</dbReference>
<feature type="compositionally biased region" description="Low complexity" evidence="3">
    <location>
        <begin position="156"/>
        <end position="173"/>
    </location>
</feature>
<dbReference type="InterPro" id="IPR036442">
    <property type="entry name" value="ProQ/FinO_sf"/>
</dbReference>
<keyword evidence="6" id="KW-1185">Reference proteome</keyword>
<keyword evidence="1" id="KW-0694">RNA-binding</keyword>
<feature type="compositionally biased region" description="Basic and acidic residues" evidence="3">
    <location>
        <begin position="266"/>
        <end position="300"/>
    </location>
</feature>
<evidence type="ECO:0000313" key="6">
    <source>
        <dbReference type="Proteomes" id="UP001149719"/>
    </source>
</evidence>
<proteinExistence type="predicted"/>
<protein>
    <submittedName>
        <fullName evidence="5">ProQ/FINO family protein</fullName>
    </submittedName>
</protein>
<comment type="caution">
    <text evidence="5">The sequence shown here is derived from an EMBL/GenBank/DDBJ whole genome shotgun (WGS) entry which is preliminary data.</text>
</comment>
<dbReference type="SMART" id="SM00945">
    <property type="entry name" value="ProQ"/>
    <property type="match status" value="1"/>
</dbReference>
<evidence type="ECO:0000313" key="5">
    <source>
        <dbReference type="EMBL" id="MCZ2722141.1"/>
    </source>
</evidence>
<reference evidence="5" key="1">
    <citation type="submission" date="2022-12" db="EMBL/GenBank/DDBJ databases">
        <title>Marinomonas 15G1-11 sp. nov, isolated from marine algae.</title>
        <authorList>
            <person name="Butt M."/>
            <person name="Choi D.G."/>
            <person name="Kim J.M."/>
            <person name="Lee J.K."/>
            <person name="Baek J.H."/>
            <person name="Jeon C.O."/>
        </authorList>
    </citation>
    <scope>NUCLEOTIDE SEQUENCE</scope>
    <source>
        <strain evidence="5">15G1-11</strain>
    </source>
</reference>
<evidence type="ECO:0000256" key="3">
    <source>
        <dbReference type="SAM" id="MobiDB-lite"/>
    </source>
</evidence>
<feature type="region of interest" description="Disordered" evidence="3">
    <location>
        <begin position="125"/>
        <end position="180"/>
    </location>
</feature>
<dbReference type="Proteomes" id="UP001149719">
    <property type="component" value="Unassembled WGS sequence"/>
</dbReference>
<dbReference type="Gene3D" id="1.10.1710.10">
    <property type="entry name" value="ProQ/FinO domain"/>
    <property type="match status" value="1"/>
</dbReference>
<feature type="coiled-coil region" evidence="2">
    <location>
        <begin position="5"/>
        <end position="39"/>
    </location>
</feature>
<sequence>MDQLIQQLQYKVASLLQELDDAHAEIARLKNAASATDSENTTSPYDLLSQMSNLTPNDQLQLYIEDSLDSDSSASIQTTNINGDFENQLSFDLPPETGSLGSILDTTEPTLSIQNNAYATENQVTLKDSSNNEEQVTENTIINKSKENDIPEVEETSTTLETESSDTSESQQLAKKRKKNKQNNIKLIQLLEKKYPKAFNWNNPSPLKIGIDKEMQIDDELTESKLKRALAAYTRSDRYKKSLTKQKLRIDLNGKPILPKKAAHKPSKEKATDAIKKEPRQTEPKQEAPKDDGLSNEERMKKKLAMLLSKNKH</sequence>
<keyword evidence="2" id="KW-0175">Coiled coil</keyword>
<dbReference type="InterPro" id="IPR016103">
    <property type="entry name" value="ProQ/FinO"/>
</dbReference>
<dbReference type="SUPFAM" id="SSF48657">
    <property type="entry name" value="FinO-like"/>
    <property type="match status" value="1"/>
</dbReference>
<feature type="domain" description="ProQ/FinO" evidence="4">
    <location>
        <begin position="180"/>
        <end position="291"/>
    </location>
</feature>
<gene>
    <name evidence="5" type="ORF">O1D97_10895</name>
</gene>
<accession>A0ABT4JVA3</accession>
<dbReference type="RefSeq" id="WP_269125538.1">
    <property type="nucleotide sequence ID" value="NZ_JAPUBN010000016.1"/>
</dbReference>
<organism evidence="5 6">
    <name type="scientific">Marinomonas phaeophyticola</name>
    <dbReference type="NCBI Taxonomy" id="3004091"/>
    <lineage>
        <taxon>Bacteria</taxon>
        <taxon>Pseudomonadati</taxon>
        <taxon>Pseudomonadota</taxon>
        <taxon>Gammaproteobacteria</taxon>
        <taxon>Oceanospirillales</taxon>
        <taxon>Oceanospirillaceae</taxon>
        <taxon>Marinomonas</taxon>
    </lineage>
</organism>
<evidence type="ECO:0000259" key="4">
    <source>
        <dbReference type="SMART" id="SM00945"/>
    </source>
</evidence>
<evidence type="ECO:0000256" key="2">
    <source>
        <dbReference type="SAM" id="Coils"/>
    </source>
</evidence>
<dbReference type="Pfam" id="PF04352">
    <property type="entry name" value="ProQ"/>
    <property type="match status" value="1"/>
</dbReference>
<name>A0ABT4JVA3_9GAMM</name>
<feature type="compositionally biased region" description="Polar residues" evidence="3">
    <location>
        <begin position="125"/>
        <end position="143"/>
    </location>
</feature>
<feature type="region of interest" description="Disordered" evidence="3">
    <location>
        <begin position="252"/>
        <end position="313"/>
    </location>
</feature>
<evidence type="ECO:0000256" key="1">
    <source>
        <dbReference type="ARBA" id="ARBA00022884"/>
    </source>
</evidence>